<keyword evidence="1" id="KW-0812">Transmembrane</keyword>
<keyword evidence="1" id="KW-0472">Membrane</keyword>
<keyword evidence="1" id="KW-1133">Transmembrane helix</keyword>
<evidence type="ECO:0000256" key="1">
    <source>
        <dbReference type="SAM" id="Phobius"/>
    </source>
</evidence>
<keyword evidence="3" id="KW-1185">Reference proteome</keyword>
<feature type="transmembrane region" description="Helical" evidence="1">
    <location>
        <begin position="33"/>
        <end position="50"/>
    </location>
</feature>
<organism evidence="2 3">
    <name type="scientific">Roseomonas indoligenes</name>
    <dbReference type="NCBI Taxonomy" id="2820811"/>
    <lineage>
        <taxon>Bacteria</taxon>
        <taxon>Pseudomonadati</taxon>
        <taxon>Pseudomonadota</taxon>
        <taxon>Alphaproteobacteria</taxon>
        <taxon>Acetobacterales</taxon>
        <taxon>Roseomonadaceae</taxon>
        <taxon>Roseomonas</taxon>
    </lineage>
</organism>
<feature type="transmembrane region" description="Helical" evidence="1">
    <location>
        <begin position="7"/>
        <end position="27"/>
    </location>
</feature>
<proteinExistence type="predicted"/>
<comment type="caution">
    <text evidence="2">The sequence shown here is derived from an EMBL/GenBank/DDBJ whole genome shotgun (WGS) entry which is preliminary data.</text>
</comment>
<dbReference type="EMBL" id="JAGIZA010000003">
    <property type="protein sequence ID" value="MBP0492102.1"/>
    <property type="molecule type" value="Genomic_DNA"/>
</dbReference>
<name>A0A940S6J0_9PROT</name>
<protein>
    <submittedName>
        <fullName evidence="2">Uncharacterized protein</fullName>
    </submittedName>
</protein>
<evidence type="ECO:0000313" key="2">
    <source>
        <dbReference type="EMBL" id="MBP0492102.1"/>
    </source>
</evidence>
<gene>
    <name evidence="2" type="ORF">J5Y10_04850</name>
</gene>
<reference evidence="2" key="1">
    <citation type="submission" date="2021-03" db="EMBL/GenBank/DDBJ databases">
        <authorList>
            <person name="So Y."/>
        </authorList>
    </citation>
    <scope>NUCLEOTIDE SEQUENCE</scope>
    <source>
        <strain evidence="2">SG15</strain>
    </source>
</reference>
<sequence>MIILRYVLWPRINILDCAAMGLLLGLMRDGGSSLWWSLAVLPWCFLSVLAERSLFGMTRP</sequence>
<evidence type="ECO:0000313" key="3">
    <source>
        <dbReference type="Proteomes" id="UP000677537"/>
    </source>
</evidence>
<dbReference type="Proteomes" id="UP000677537">
    <property type="component" value="Unassembled WGS sequence"/>
</dbReference>
<accession>A0A940S6J0</accession>
<dbReference type="RefSeq" id="WP_209371333.1">
    <property type="nucleotide sequence ID" value="NZ_JAGIZA010000003.1"/>
</dbReference>
<dbReference type="AlphaFoldDB" id="A0A940S6J0"/>